<evidence type="ECO:0000313" key="2">
    <source>
        <dbReference type="Proteomes" id="UP000530660"/>
    </source>
</evidence>
<protein>
    <recommendedName>
        <fullName evidence="3">Protein phosphatase</fullName>
    </recommendedName>
</protein>
<comment type="caution">
    <text evidence="1">The sequence shown here is derived from an EMBL/GenBank/DDBJ whole genome shotgun (WGS) entry which is preliminary data.</text>
</comment>
<evidence type="ECO:0008006" key="3">
    <source>
        <dbReference type="Google" id="ProtNLM"/>
    </source>
</evidence>
<dbReference type="OrthoDB" id="3828at2759"/>
<keyword evidence="2" id="KW-1185">Reference proteome</keyword>
<accession>A0A7J7IDP1</accession>
<reference evidence="1 2" key="1">
    <citation type="journal article" date="2020" name="J. Phycol.">
        <title>Comparative genome analysis reveals Cyanidiococcus gen. nov., a new extremophilic red algal genus sister to Cyanidioschyzon (Cyanidioschyzonaceae, Rhodophyta).</title>
        <authorList>
            <person name="Liu S.-L."/>
            <person name="Chiang Y.-R."/>
            <person name="Yoon H.S."/>
            <person name="Fu H.-Y."/>
        </authorList>
    </citation>
    <scope>NUCLEOTIDE SEQUENCE [LARGE SCALE GENOMIC DNA]</scope>
    <source>
        <strain evidence="1 2">THAL066</strain>
    </source>
</reference>
<evidence type="ECO:0000313" key="1">
    <source>
        <dbReference type="EMBL" id="KAF6001148.1"/>
    </source>
</evidence>
<dbReference type="InterPro" id="IPR036457">
    <property type="entry name" value="PPM-type-like_dom_sf"/>
</dbReference>
<dbReference type="SUPFAM" id="SSF81606">
    <property type="entry name" value="PP2C-like"/>
    <property type="match status" value="1"/>
</dbReference>
<organism evidence="1 2">
    <name type="scientific">Cyanidiococcus yangmingshanensis</name>
    <dbReference type="NCBI Taxonomy" id="2690220"/>
    <lineage>
        <taxon>Eukaryota</taxon>
        <taxon>Rhodophyta</taxon>
        <taxon>Bangiophyceae</taxon>
        <taxon>Cyanidiales</taxon>
        <taxon>Cyanidiaceae</taxon>
        <taxon>Cyanidiococcus</taxon>
    </lineage>
</organism>
<dbReference type="Proteomes" id="UP000530660">
    <property type="component" value="Unassembled WGS sequence"/>
</dbReference>
<dbReference type="Gene3D" id="3.60.40.10">
    <property type="entry name" value="PPM-type phosphatase domain"/>
    <property type="match status" value="1"/>
</dbReference>
<dbReference type="EMBL" id="VWRR01000016">
    <property type="protein sequence ID" value="KAF6001148.1"/>
    <property type="molecule type" value="Genomic_DNA"/>
</dbReference>
<dbReference type="AlphaFoldDB" id="A0A7J7IDP1"/>
<sequence>MDLSQAFIRPAPETSLSGKRLLRNALQPVLSFVSQVACVSEGVHGAGLCEKRPAICWPWRRRRLRGLVRVTLRSGLHEDQSVSVVQQQPLAFRCGTYQVNGDRPADERGTVLPGEALLLSGSTDTVFVCERQGVIGLADCGRVRYSTGHGLVRAAFARIGETSEADLARMYVAQYHIRNILDGLIEQVLASTARNGATQYASWQPRHALLGWLQDAVAKIQPPEAVHSASVLAACLARDGTLLYTVRAGSVGFLIIRNHSLVFSSLNGIEDTPQNEHTTIMMDTPSGTALPIHLDVFRLEANDTVVFGTDGLFDSVSESQILALVCPVSSAYDPNLSVANRTCLGTFTRVDPILLSYLLAQLAHNFSSCTSCNPYVSESLPRIICPGNGDDVSVVVAQLEPES</sequence>
<name>A0A7J7IDP1_9RHOD</name>
<gene>
    <name evidence="1" type="ORF">F1559_003629</name>
</gene>
<proteinExistence type="predicted"/>